<evidence type="ECO:0000313" key="2">
    <source>
        <dbReference type="EMBL" id="SHO51565.1"/>
    </source>
</evidence>
<dbReference type="PROSITE" id="PS51379">
    <property type="entry name" value="4FE4S_FER_2"/>
    <property type="match status" value="1"/>
</dbReference>
<keyword evidence="3" id="KW-1185">Reference proteome</keyword>
<name>A0A1M7YFZ5_9BACT</name>
<dbReference type="OrthoDB" id="9815745at2"/>
<dbReference type="PANTHER" id="PTHR42827">
    <property type="entry name" value="IRON-SULFUR CLUSTER-BINDING PROTEIN-RELATED"/>
    <property type="match status" value="1"/>
</dbReference>
<evidence type="ECO:0000313" key="3">
    <source>
        <dbReference type="Proteomes" id="UP000184603"/>
    </source>
</evidence>
<dbReference type="RefSeq" id="WP_073615496.1">
    <property type="nucleotide sequence ID" value="NZ_FRFE01000026.1"/>
</dbReference>
<accession>A0A1M7YFZ5</accession>
<dbReference type="InterPro" id="IPR017896">
    <property type="entry name" value="4Fe4S_Fe-S-bd"/>
</dbReference>
<dbReference type="STRING" id="1121416.SAMN02745220_04067"/>
<dbReference type="Proteomes" id="UP000184603">
    <property type="component" value="Unassembled WGS sequence"/>
</dbReference>
<proteinExistence type="predicted"/>
<organism evidence="2 3">
    <name type="scientific">Desulfopila aestuarii DSM 18488</name>
    <dbReference type="NCBI Taxonomy" id="1121416"/>
    <lineage>
        <taxon>Bacteria</taxon>
        <taxon>Pseudomonadati</taxon>
        <taxon>Thermodesulfobacteriota</taxon>
        <taxon>Desulfobulbia</taxon>
        <taxon>Desulfobulbales</taxon>
        <taxon>Desulfocapsaceae</taxon>
        <taxon>Desulfopila</taxon>
    </lineage>
</organism>
<sequence>MLEDLRVGLSQDIIAKAKEFGADLAGIARVEDLKISPSHVMGGQIPDFGGVGAKEVDGRKPGVVEWPKSAKSAIVIAIAHPPEKPELDWWVLGGKSAAGNTAGNKVLMSINKKLAEWLEHETGAQCMKLPYHVEFGGIYMKDTAVMAGLGCIGKNNILVTPEFGPRQRLRVMLVDIDLAPTGPIDFDPCVDCAMFCRSACPQKVFDAQIYTSEEYGLTQLPGRTGVYSRPLCNKQMDIDTANQQVVVVEGQEEPVKKTMFCRECELACPVGA</sequence>
<protein>
    <submittedName>
        <fullName evidence="2">Epoxyqueuosine reductase</fullName>
    </submittedName>
</protein>
<gene>
    <name evidence="2" type="ORF">SAMN02745220_04067</name>
</gene>
<dbReference type="EMBL" id="FRFE01000026">
    <property type="protein sequence ID" value="SHO51565.1"/>
    <property type="molecule type" value="Genomic_DNA"/>
</dbReference>
<dbReference type="AlphaFoldDB" id="A0A1M7YFZ5"/>
<feature type="domain" description="4Fe-4S ferredoxin-type" evidence="1">
    <location>
        <begin position="180"/>
        <end position="210"/>
    </location>
</feature>
<reference evidence="2 3" key="1">
    <citation type="submission" date="2016-12" db="EMBL/GenBank/DDBJ databases">
        <authorList>
            <person name="Song W.-J."/>
            <person name="Kurnit D.M."/>
        </authorList>
    </citation>
    <scope>NUCLEOTIDE SEQUENCE [LARGE SCALE GENOMIC DNA]</scope>
    <source>
        <strain evidence="2 3">DSM 18488</strain>
    </source>
</reference>
<dbReference type="PANTHER" id="PTHR42827:SF1">
    <property type="entry name" value="IRON-SULFUR CLUSTER-BINDING PROTEIN"/>
    <property type="match status" value="1"/>
</dbReference>
<evidence type="ECO:0000259" key="1">
    <source>
        <dbReference type="PROSITE" id="PS51379"/>
    </source>
</evidence>